<feature type="region of interest" description="Disordered" evidence="2">
    <location>
        <begin position="211"/>
        <end position="238"/>
    </location>
</feature>
<feature type="region of interest" description="Disordered" evidence="2">
    <location>
        <begin position="1"/>
        <end position="61"/>
    </location>
</feature>
<dbReference type="SUPFAM" id="SSF57756">
    <property type="entry name" value="Retrovirus zinc finger-like domains"/>
    <property type="match status" value="1"/>
</dbReference>
<evidence type="ECO:0000256" key="2">
    <source>
        <dbReference type="SAM" id="MobiDB-lite"/>
    </source>
</evidence>
<keyword evidence="1" id="KW-0479">Metal-binding</keyword>
<sequence>MAGSSSAGSGTGRASGGRGQRWQPVSPGSVSSEIRHAGERPVVSGLGISSSSSSSGSECSMARPGAAAAEAEVAVAGARRVQDRLVWQQPPISKKKAWRRRKAEQRAAASMVRPSVPLEWQGRCFKCTRPGHRKIDCTFSTVCFRCGLEGHGSGGCTRPRSPKSEEELRRQALAKFARRGDGPTHGAAPNRSAGANFRVFAGESELLAARGQDGDHGAPVRGEAGIPRTDAGGSSRQGRREVVCDEAPLCVVRRSPEMDELERKLCFAMVAHVGGSRPQVSCGQVREALVRRRGLPADGFSVHLHRPEDFLVVFASAEFRNRVAERPVLEDAGFTLHFRQWTRQAQASMDVWTTKVHLVLEGVPPHAWEWEVVDGLLGTSCSIDEVAPETGSRADLATFKVSAWTPDPELIPPARMLAIPEPEEMAGEAAAALSGELHLSPPARRTSELKLLKYKVLIHIDAVEEVLFHEERRLELAGPGSSGRTRGGVSGGGGTGATLRRRQWRLGVPDRCGGAADGPASEAGQRRSYCQVASSTPSWRLPPMRCRPRIRTPEVGPMFLNAGPHRETGSPAVQLGHGVRPDKEAFDHGGDPNGDTTTKLVEERVEADSSSVIGGQGSAMPVETGTLVLPAPHPSAPTEVEERTGTVGSESHDESLGSEDPSRQVTGSSSCQAHVDTCPHVDGPGIRDRLEEAYFEVSISGEDVAVRGAEQAFGGPSARLMEQSRPVSDGLLPEEVSDVPLSPLESYADEPNSEMQLVRKDCIPAASSQAVQEVQALDRMESFCAKLLKTLAPPLLREVDSTSVLRPDAKPFTPRRSVRFAASATNSKLPKKTSAAEAALLKALGIVPGELTVCEDAVMELRQFFDSPVCERHLRVLAAIFGKTMPPRHEILAGGNLEIGVQA</sequence>
<dbReference type="GO" id="GO:0003676">
    <property type="term" value="F:nucleic acid binding"/>
    <property type="evidence" value="ECO:0007669"/>
    <property type="project" value="InterPro"/>
</dbReference>
<accession>A0AAD8SCD7</accession>
<dbReference type="PANTHER" id="PTHR33087:SF31">
    <property type="entry name" value="OS06G0482850 PROTEIN"/>
    <property type="match status" value="1"/>
</dbReference>
<dbReference type="Gene3D" id="4.10.60.10">
    <property type="entry name" value="Zinc finger, CCHC-type"/>
    <property type="match status" value="1"/>
</dbReference>
<comment type="caution">
    <text evidence="4">The sequence shown here is derived from an EMBL/GenBank/DDBJ whole genome shotgun (WGS) entry which is preliminary data.</text>
</comment>
<evidence type="ECO:0000259" key="3">
    <source>
        <dbReference type="PROSITE" id="PS50158"/>
    </source>
</evidence>
<feature type="compositionally biased region" description="Basic and acidic residues" evidence="2">
    <location>
        <begin position="640"/>
        <end position="655"/>
    </location>
</feature>
<feature type="domain" description="CCHC-type" evidence="3">
    <location>
        <begin position="123"/>
        <end position="137"/>
    </location>
</feature>
<gene>
    <name evidence="4" type="ORF">QYE76_067270</name>
</gene>
<feature type="compositionally biased region" description="Gly residues" evidence="2">
    <location>
        <begin position="9"/>
        <end position="19"/>
    </location>
</feature>
<keyword evidence="1" id="KW-0863">Zinc-finger</keyword>
<dbReference type="AlphaFoldDB" id="A0AAD8SCD7"/>
<dbReference type="InterPro" id="IPR053253">
    <property type="entry name" value="Sex_diff_modulator"/>
</dbReference>
<feature type="compositionally biased region" description="Gly residues" evidence="2">
    <location>
        <begin position="485"/>
        <end position="496"/>
    </location>
</feature>
<proteinExistence type="predicted"/>
<organism evidence="4 5">
    <name type="scientific">Lolium multiflorum</name>
    <name type="common">Italian ryegrass</name>
    <name type="synonym">Lolium perenne subsp. multiflorum</name>
    <dbReference type="NCBI Taxonomy" id="4521"/>
    <lineage>
        <taxon>Eukaryota</taxon>
        <taxon>Viridiplantae</taxon>
        <taxon>Streptophyta</taxon>
        <taxon>Embryophyta</taxon>
        <taxon>Tracheophyta</taxon>
        <taxon>Spermatophyta</taxon>
        <taxon>Magnoliopsida</taxon>
        <taxon>Liliopsida</taxon>
        <taxon>Poales</taxon>
        <taxon>Poaceae</taxon>
        <taxon>BOP clade</taxon>
        <taxon>Pooideae</taxon>
        <taxon>Poodae</taxon>
        <taxon>Poeae</taxon>
        <taxon>Poeae Chloroplast Group 2 (Poeae type)</taxon>
        <taxon>Loliodinae</taxon>
        <taxon>Loliinae</taxon>
        <taxon>Lolium</taxon>
    </lineage>
</organism>
<dbReference type="PANTHER" id="PTHR33087">
    <property type="entry name" value="OS07G0539200 PROTEIN"/>
    <property type="match status" value="1"/>
</dbReference>
<reference evidence="4" key="1">
    <citation type="submission" date="2023-07" db="EMBL/GenBank/DDBJ databases">
        <title>A chromosome-level genome assembly of Lolium multiflorum.</title>
        <authorList>
            <person name="Chen Y."/>
            <person name="Copetti D."/>
            <person name="Kolliker R."/>
            <person name="Studer B."/>
        </authorList>
    </citation>
    <scope>NUCLEOTIDE SEQUENCE</scope>
    <source>
        <strain evidence="4">02402/16</strain>
        <tissue evidence="4">Leaf</tissue>
    </source>
</reference>
<dbReference type="EMBL" id="JAUUTY010000004">
    <property type="protein sequence ID" value="KAK1649465.1"/>
    <property type="molecule type" value="Genomic_DNA"/>
</dbReference>
<keyword evidence="1" id="KW-0862">Zinc</keyword>
<keyword evidence="5" id="KW-1185">Reference proteome</keyword>
<dbReference type="InterPro" id="IPR001878">
    <property type="entry name" value="Znf_CCHC"/>
</dbReference>
<feature type="region of interest" description="Disordered" evidence="2">
    <location>
        <begin position="477"/>
        <end position="502"/>
    </location>
</feature>
<dbReference type="GO" id="GO:0008270">
    <property type="term" value="F:zinc ion binding"/>
    <property type="evidence" value="ECO:0007669"/>
    <property type="project" value="UniProtKB-KW"/>
</dbReference>
<dbReference type="PROSITE" id="PS50158">
    <property type="entry name" value="ZF_CCHC"/>
    <property type="match status" value="1"/>
</dbReference>
<evidence type="ECO:0000313" key="4">
    <source>
        <dbReference type="EMBL" id="KAK1649465.1"/>
    </source>
</evidence>
<dbReference type="Proteomes" id="UP001231189">
    <property type="component" value="Unassembled WGS sequence"/>
</dbReference>
<evidence type="ECO:0000256" key="1">
    <source>
        <dbReference type="PROSITE-ProRule" id="PRU00047"/>
    </source>
</evidence>
<feature type="region of interest" description="Disordered" evidence="2">
    <location>
        <begin position="176"/>
        <end position="195"/>
    </location>
</feature>
<dbReference type="InterPro" id="IPR036875">
    <property type="entry name" value="Znf_CCHC_sf"/>
</dbReference>
<feature type="region of interest" description="Disordered" evidence="2">
    <location>
        <begin position="630"/>
        <end position="684"/>
    </location>
</feature>
<name>A0AAD8SCD7_LOLMU</name>
<dbReference type="SMART" id="SM00343">
    <property type="entry name" value="ZnF_C2HC"/>
    <property type="match status" value="2"/>
</dbReference>
<evidence type="ECO:0000313" key="5">
    <source>
        <dbReference type="Proteomes" id="UP001231189"/>
    </source>
</evidence>
<feature type="compositionally biased region" description="Low complexity" evidence="2">
    <location>
        <begin position="44"/>
        <end position="61"/>
    </location>
</feature>
<feature type="compositionally biased region" description="Polar residues" evidence="2">
    <location>
        <begin position="663"/>
        <end position="672"/>
    </location>
</feature>
<protein>
    <recommendedName>
        <fullName evidence="3">CCHC-type domain-containing protein</fullName>
    </recommendedName>
</protein>